<evidence type="ECO:0000313" key="5">
    <source>
        <dbReference type="Proteomes" id="UP000683925"/>
    </source>
</evidence>
<evidence type="ECO:0000256" key="3">
    <source>
        <dbReference type="SAM" id="SignalP"/>
    </source>
</evidence>
<feature type="chain" id="PRO_5035830205" description="MORN repeat protein" evidence="3">
    <location>
        <begin position="19"/>
        <end position="731"/>
    </location>
</feature>
<feature type="compositionally biased region" description="Basic and acidic residues" evidence="2">
    <location>
        <begin position="694"/>
        <end position="713"/>
    </location>
</feature>
<keyword evidence="1" id="KW-0677">Repeat</keyword>
<feature type="compositionally biased region" description="Basic residues" evidence="2">
    <location>
        <begin position="714"/>
        <end position="724"/>
    </location>
</feature>
<gene>
    <name evidence="4" type="ORF">POCTA_138.1.T0460189</name>
</gene>
<dbReference type="OrthoDB" id="294378at2759"/>
<evidence type="ECO:0000256" key="2">
    <source>
        <dbReference type="SAM" id="MobiDB-lite"/>
    </source>
</evidence>
<dbReference type="InterPro" id="IPR003409">
    <property type="entry name" value="MORN"/>
</dbReference>
<reference evidence="4" key="1">
    <citation type="submission" date="2021-01" db="EMBL/GenBank/DDBJ databases">
        <authorList>
            <consortium name="Genoscope - CEA"/>
            <person name="William W."/>
        </authorList>
    </citation>
    <scope>NUCLEOTIDE SEQUENCE</scope>
</reference>
<evidence type="ECO:0000313" key="4">
    <source>
        <dbReference type="EMBL" id="CAD8165247.1"/>
    </source>
</evidence>
<keyword evidence="5" id="KW-1185">Reference proteome</keyword>
<dbReference type="PANTHER" id="PTHR43215">
    <property type="entry name" value="RADIAL SPOKE HEAD 1 HOMOLOG"/>
    <property type="match status" value="1"/>
</dbReference>
<feature type="compositionally biased region" description="Acidic residues" evidence="2">
    <location>
        <begin position="276"/>
        <end position="292"/>
    </location>
</feature>
<dbReference type="Pfam" id="PF02493">
    <property type="entry name" value="MORN"/>
    <property type="match status" value="9"/>
</dbReference>
<dbReference type="GO" id="GO:0005829">
    <property type="term" value="C:cytosol"/>
    <property type="evidence" value="ECO:0007669"/>
    <property type="project" value="TreeGrafter"/>
</dbReference>
<feature type="compositionally biased region" description="Polar residues" evidence="2">
    <location>
        <begin position="304"/>
        <end position="314"/>
    </location>
</feature>
<feature type="signal peptide" evidence="3">
    <location>
        <begin position="1"/>
        <end position="18"/>
    </location>
</feature>
<sequence>MRFLGSLLLHSYLLLTNQEQQINNQIYSFQKREETKAKLWIYGLNCYLSDQLYLNKKLIGFLLNQMQDIRKTNILILYLFIFLQQWELVFHIEINNKMKATQLIRQDSMNQVKIQILSLNQAARTTKIIQMRQLDVGEFQKQQPLENQKIHHQLQLNLNDSENGSSNLQVDLELRSLNIKVLDKMQSRNSSLIEPEKRSERSYTQGLQYKAKNNNLIQQSETNKHLIDFMTKGEKDALLHPLPSPPNLNRNNELGVYEAFDSAELTPQTPSKQESECEELEVEPPEQEEEIAEIQKEEDKTPEHQSMNSDKSKQQTVLDNQLFEQHQEDTISLEDDNPEEVQQPNPPPQERQIILQSSKGEQMIMSFAPNVQQLLIKSQQYSIFENQGENAIEVINHKPRLERAVPSDTDILKIENEHVIALSAQLEPININVDMNNCEMLGPYIILNTGDIYVGTWQMGKRHGFGKQIFSNGAYYEGQWLNDFLQGYGRYIFQNGDYYSGEFVCGEREGVGVLVYQDGSSYEGKWVKNQKEGEGREQLADGNVYIGAFKANKKEGKGRLEYIDGCVFEGMFKEGYVCGKGTQTWADGKRYEGEWKDGKMHGQGEFQWGEAKFYKGEYVNNVRQGYGEYSWPDGRTYKGGWKNGVMHGKGLMIWPDQRLQKGIWINGQRQFTKEEQAVLQKAKKLNTADTTINKTKDFGVEQKEQQPKQSEPKKRTKSKSKERKIKTESKN</sequence>
<comment type="caution">
    <text evidence="4">The sequence shown here is derived from an EMBL/GenBank/DDBJ whole genome shotgun (WGS) entry which is preliminary data.</text>
</comment>
<evidence type="ECO:0000256" key="1">
    <source>
        <dbReference type="ARBA" id="ARBA00022737"/>
    </source>
</evidence>
<evidence type="ECO:0008006" key="6">
    <source>
        <dbReference type="Google" id="ProtNLM"/>
    </source>
</evidence>
<dbReference type="EMBL" id="CAJJDP010000046">
    <property type="protein sequence ID" value="CAD8165247.1"/>
    <property type="molecule type" value="Genomic_DNA"/>
</dbReference>
<keyword evidence="3" id="KW-0732">Signal</keyword>
<dbReference type="Proteomes" id="UP000683925">
    <property type="component" value="Unassembled WGS sequence"/>
</dbReference>
<feature type="region of interest" description="Disordered" evidence="2">
    <location>
        <begin position="264"/>
        <end position="314"/>
    </location>
</feature>
<accession>A0A8S1UMI0</accession>
<dbReference type="SMART" id="SM00698">
    <property type="entry name" value="MORN"/>
    <property type="match status" value="9"/>
</dbReference>
<feature type="compositionally biased region" description="Basic and acidic residues" evidence="2">
    <location>
        <begin position="293"/>
        <end position="303"/>
    </location>
</feature>
<proteinExistence type="predicted"/>
<feature type="region of interest" description="Disordered" evidence="2">
    <location>
        <begin position="688"/>
        <end position="731"/>
    </location>
</feature>
<organism evidence="4 5">
    <name type="scientific">Paramecium octaurelia</name>
    <dbReference type="NCBI Taxonomy" id="43137"/>
    <lineage>
        <taxon>Eukaryota</taxon>
        <taxon>Sar</taxon>
        <taxon>Alveolata</taxon>
        <taxon>Ciliophora</taxon>
        <taxon>Intramacronucleata</taxon>
        <taxon>Oligohymenophorea</taxon>
        <taxon>Peniculida</taxon>
        <taxon>Parameciidae</taxon>
        <taxon>Paramecium</taxon>
    </lineage>
</organism>
<dbReference type="AlphaFoldDB" id="A0A8S1UMI0"/>
<dbReference type="PANTHER" id="PTHR43215:SF14">
    <property type="entry name" value="RADIAL SPOKE HEAD 1 HOMOLOG"/>
    <property type="match status" value="1"/>
</dbReference>
<dbReference type="OMA" id="WINGQRQ"/>
<name>A0A8S1UMI0_PAROT</name>
<protein>
    <recommendedName>
        <fullName evidence="6">MORN repeat protein</fullName>
    </recommendedName>
</protein>